<name>A0AAV7GKE1_DENCH</name>
<dbReference type="AlphaFoldDB" id="A0AAV7GKE1"/>
<dbReference type="Proteomes" id="UP000775213">
    <property type="component" value="Unassembled WGS sequence"/>
</dbReference>
<evidence type="ECO:0000313" key="2">
    <source>
        <dbReference type="EMBL" id="KAH0456702.1"/>
    </source>
</evidence>
<feature type="compositionally biased region" description="Basic and acidic residues" evidence="1">
    <location>
        <begin position="1"/>
        <end position="16"/>
    </location>
</feature>
<reference evidence="2 3" key="1">
    <citation type="journal article" date="2021" name="Hortic Res">
        <title>Chromosome-scale assembly of the Dendrobium chrysotoxum genome enhances the understanding of orchid evolution.</title>
        <authorList>
            <person name="Zhang Y."/>
            <person name="Zhang G.Q."/>
            <person name="Zhang D."/>
            <person name="Liu X.D."/>
            <person name="Xu X.Y."/>
            <person name="Sun W.H."/>
            <person name="Yu X."/>
            <person name="Zhu X."/>
            <person name="Wang Z.W."/>
            <person name="Zhao X."/>
            <person name="Zhong W.Y."/>
            <person name="Chen H."/>
            <person name="Yin W.L."/>
            <person name="Huang T."/>
            <person name="Niu S.C."/>
            <person name="Liu Z.J."/>
        </authorList>
    </citation>
    <scope>NUCLEOTIDE SEQUENCE [LARGE SCALE GENOMIC DNA]</scope>
    <source>
        <strain evidence="2">Lindl</strain>
    </source>
</reference>
<feature type="region of interest" description="Disordered" evidence="1">
    <location>
        <begin position="1"/>
        <end position="42"/>
    </location>
</feature>
<sequence length="80" mass="9010">MAADSPRESQRIEGRRSRGSQPIDAIPKPSTPPTSGGLGDLRPWRWRGNCTSDAVLWLPLWCPPQVLQNCLHLLVYQVFE</sequence>
<dbReference type="EMBL" id="JAGFBR010000013">
    <property type="protein sequence ID" value="KAH0456702.1"/>
    <property type="molecule type" value="Genomic_DNA"/>
</dbReference>
<comment type="caution">
    <text evidence="2">The sequence shown here is derived from an EMBL/GenBank/DDBJ whole genome shotgun (WGS) entry which is preliminary data.</text>
</comment>
<accession>A0AAV7GKE1</accession>
<keyword evidence="3" id="KW-1185">Reference proteome</keyword>
<evidence type="ECO:0000313" key="3">
    <source>
        <dbReference type="Proteomes" id="UP000775213"/>
    </source>
</evidence>
<proteinExistence type="predicted"/>
<organism evidence="2 3">
    <name type="scientific">Dendrobium chrysotoxum</name>
    <name type="common">Orchid</name>
    <dbReference type="NCBI Taxonomy" id="161865"/>
    <lineage>
        <taxon>Eukaryota</taxon>
        <taxon>Viridiplantae</taxon>
        <taxon>Streptophyta</taxon>
        <taxon>Embryophyta</taxon>
        <taxon>Tracheophyta</taxon>
        <taxon>Spermatophyta</taxon>
        <taxon>Magnoliopsida</taxon>
        <taxon>Liliopsida</taxon>
        <taxon>Asparagales</taxon>
        <taxon>Orchidaceae</taxon>
        <taxon>Epidendroideae</taxon>
        <taxon>Malaxideae</taxon>
        <taxon>Dendrobiinae</taxon>
        <taxon>Dendrobium</taxon>
    </lineage>
</organism>
<evidence type="ECO:0000256" key="1">
    <source>
        <dbReference type="SAM" id="MobiDB-lite"/>
    </source>
</evidence>
<protein>
    <submittedName>
        <fullName evidence="2">Uncharacterized protein</fullName>
    </submittedName>
</protein>
<gene>
    <name evidence="2" type="ORF">IEQ34_014609</name>
</gene>